<dbReference type="Gene3D" id="1.10.10.60">
    <property type="entry name" value="Homeodomain-like"/>
    <property type="match status" value="1"/>
</dbReference>
<sequence>MSPTNRKSKKKRERRVFSAAYKSEAVKLVTQQGYTVAQAARSLGIGVNLIHNWRRILLEKEEPLDSNEQEEIKRLREEVKRLRMERDILPLEMSIPNSHFLLHLYF</sequence>
<dbReference type="SUPFAM" id="SSF46689">
    <property type="entry name" value="Homeodomain-like"/>
    <property type="match status" value="1"/>
</dbReference>
<dbReference type="AlphaFoldDB" id="A0A3D3R3I7"/>
<dbReference type="Pfam" id="PF01527">
    <property type="entry name" value="HTH_Tnp_1"/>
    <property type="match status" value="1"/>
</dbReference>
<reference evidence="1 2" key="1">
    <citation type="journal article" date="2018" name="Nat. Biotechnol.">
        <title>A standardized bacterial taxonomy based on genome phylogeny substantially revises the tree of life.</title>
        <authorList>
            <person name="Parks D.H."/>
            <person name="Chuvochina M."/>
            <person name="Waite D.W."/>
            <person name="Rinke C."/>
            <person name="Skarshewski A."/>
            <person name="Chaumeil P.A."/>
            <person name="Hugenholtz P."/>
        </authorList>
    </citation>
    <scope>NUCLEOTIDE SEQUENCE [LARGE SCALE GENOMIC DNA]</scope>
    <source>
        <strain evidence="1">UBA9375</strain>
    </source>
</reference>
<dbReference type="InterPro" id="IPR002514">
    <property type="entry name" value="Transposase_8"/>
</dbReference>
<dbReference type="InterPro" id="IPR051839">
    <property type="entry name" value="RD_transcriptional_regulator"/>
</dbReference>
<accession>A0A3D3R3I7</accession>
<dbReference type="InterPro" id="IPR009057">
    <property type="entry name" value="Homeodomain-like_sf"/>
</dbReference>
<dbReference type="GO" id="GO:0006313">
    <property type="term" value="P:DNA transposition"/>
    <property type="evidence" value="ECO:0007669"/>
    <property type="project" value="InterPro"/>
</dbReference>
<evidence type="ECO:0008006" key="3">
    <source>
        <dbReference type="Google" id="ProtNLM"/>
    </source>
</evidence>
<dbReference type="PANTHER" id="PTHR33215">
    <property type="entry name" value="PROTEIN DISTAL ANTENNA"/>
    <property type="match status" value="1"/>
</dbReference>
<evidence type="ECO:0000313" key="2">
    <source>
        <dbReference type="Proteomes" id="UP000263642"/>
    </source>
</evidence>
<proteinExistence type="predicted"/>
<evidence type="ECO:0000313" key="1">
    <source>
        <dbReference type="EMBL" id="HCO23375.1"/>
    </source>
</evidence>
<dbReference type="GO" id="GO:0004803">
    <property type="term" value="F:transposase activity"/>
    <property type="evidence" value="ECO:0007669"/>
    <property type="project" value="InterPro"/>
</dbReference>
<protein>
    <recommendedName>
        <fullName evidence="3">Transposase</fullName>
    </recommendedName>
</protein>
<name>A0A3D3R3I7_9PLAN</name>
<comment type="caution">
    <text evidence="1">The sequence shown here is derived from an EMBL/GenBank/DDBJ whole genome shotgun (WGS) entry which is preliminary data.</text>
</comment>
<dbReference type="PANTHER" id="PTHR33215:SF13">
    <property type="entry name" value="PROTEIN DISTAL ANTENNA"/>
    <property type="match status" value="1"/>
</dbReference>
<organism evidence="1 2">
    <name type="scientific">Gimesia maris</name>
    <dbReference type="NCBI Taxonomy" id="122"/>
    <lineage>
        <taxon>Bacteria</taxon>
        <taxon>Pseudomonadati</taxon>
        <taxon>Planctomycetota</taxon>
        <taxon>Planctomycetia</taxon>
        <taxon>Planctomycetales</taxon>
        <taxon>Planctomycetaceae</taxon>
        <taxon>Gimesia</taxon>
    </lineage>
</organism>
<dbReference type="Proteomes" id="UP000263642">
    <property type="component" value="Unassembled WGS sequence"/>
</dbReference>
<dbReference type="GO" id="GO:0003677">
    <property type="term" value="F:DNA binding"/>
    <property type="evidence" value="ECO:0007669"/>
    <property type="project" value="InterPro"/>
</dbReference>
<gene>
    <name evidence="1" type="ORF">DIT97_10075</name>
</gene>
<dbReference type="EMBL" id="DQAY01000057">
    <property type="protein sequence ID" value="HCO23375.1"/>
    <property type="molecule type" value="Genomic_DNA"/>
</dbReference>